<dbReference type="AlphaFoldDB" id="A0A849I7Z5"/>
<feature type="compositionally biased region" description="Low complexity" evidence="1">
    <location>
        <begin position="1069"/>
        <end position="1079"/>
    </location>
</feature>
<evidence type="ECO:0000256" key="2">
    <source>
        <dbReference type="SAM" id="Phobius"/>
    </source>
</evidence>
<evidence type="ECO:0000259" key="3">
    <source>
        <dbReference type="Pfam" id="PF10145"/>
    </source>
</evidence>
<keyword evidence="2" id="KW-0812">Transmembrane</keyword>
<proteinExistence type="predicted"/>
<feature type="compositionally biased region" description="Basic residues" evidence="1">
    <location>
        <begin position="1033"/>
        <end position="1049"/>
    </location>
</feature>
<dbReference type="EMBL" id="JABEPP010000002">
    <property type="protein sequence ID" value="NNM72415.1"/>
    <property type="molecule type" value="Genomic_DNA"/>
</dbReference>
<dbReference type="InterPro" id="IPR041219">
    <property type="entry name" value="Phage_lysozyme2"/>
</dbReference>
<evidence type="ECO:0000313" key="5">
    <source>
        <dbReference type="EMBL" id="NNM72415.1"/>
    </source>
</evidence>
<feature type="domain" description="Phage tail tape measure protein" evidence="3">
    <location>
        <begin position="224"/>
        <end position="429"/>
    </location>
</feature>
<dbReference type="Pfam" id="PF18013">
    <property type="entry name" value="Phage_lysozyme2"/>
    <property type="match status" value="1"/>
</dbReference>
<dbReference type="Proteomes" id="UP000564885">
    <property type="component" value="Unassembled WGS sequence"/>
</dbReference>
<feature type="region of interest" description="Disordered" evidence="1">
    <location>
        <begin position="817"/>
        <end position="862"/>
    </location>
</feature>
<gene>
    <name evidence="5" type="ORF">HJG44_08415</name>
</gene>
<feature type="domain" description="Phage tail lysozyme" evidence="4">
    <location>
        <begin position="875"/>
        <end position="997"/>
    </location>
</feature>
<keyword evidence="2" id="KW-1133">Transmembrane helix</keyword>
<feature type="transmembrane region" description="Helical" evidence="2">
    <location>
        <begin position="623"/>
        <end position="642"/>
    </location>
</feature>
<evidence type="ECO:0000259" key="4">
    <source>
        <dbReference type="Pfam" id="PF18013"/>
    </source>
</evidence>
<feature type="transmembrane region" description="Helical" evidence="2">
    <location>
        <begin position="647"/>
        <end position="666"/>
    </location>
</feature>
<organism evidence="5 6">
    <name type="scientific">Enterovirga aerilata</name>
    <dbReference type="NCBI Taxonomy" id="2730920"/>
    <lineage>
        <taxon>Bacteria</taxon>
        <taxon>Pseudomonadati</taxon>
        <taxon>Pseudomonadota</taxon>
        <taxon>Alphaproteobacteria</taxon>
        <taxon>Hyphomicrobiales</taxon>
        <taxon>Methylobacteriaceae</taxon>
        <taxon>Enterovirga</taxon>
    </lineage>
</organism>
<evidence type="ECO:0000313" key="6">
    <source>
        <dbReference type="Proteomes" id="UP000564885"/>
    </source>
</evidence>
<dbReference type="Pfam" id="PF10145">
    <property type="entry name" value="PhageMin_Tail"/>
    <property type="match status" value="1"/>
</dbReference>
<keyword evidence="2" id="KW-0472">Membrane</keyword>
<keyword evidence="6" id="KW-1185">Reference proteome</keyword>
<accession>A0A849I7Z5</accession>
<dbReference type="Gene3D" id="1.10.530.10">
    <property type="match status" value="1"/>
</dbReference>
<name>A0A849I7Z5_9HYPH</name>
<sequence length="1107" mass="119101">MTTTDVKIILEAEDRASAVVDGLRRQFRALQRDLARSFKPNVDAIRRSFAVHADRQVRRDAAAAFSSVAAKIRLQQRMYRQRAAEEKAAERARRQAFTADLRTFRQRMAFSTRIARQRAEEERQGEREHLARVRRLEREHGLARRYAVGRAGDALGYGRGTVDRLTRGPAIAAGIGAAGAGLAARRILTTEADVDSAQINAQIYGGLTREAVRELRNQWAAPLAEQLGSTTAGLLKAFTDAQKVGVEAEGARAFAELSTKTSEAWELPFETVTDVLGTINSILTSGGAAFSFDRLKSVANAMQHLAAKMSTTPEKMISFMQRGAGASQLLGMSQEAGLAFGAASTSLGNEAGSSGRMFDYIAGRITSLPRIMRGKGEDAKDANKLLRSLGYGGIAGLRAKQRENPDEFVFDFIERFNKIQDTTKRNEAIRFFAGQEWLGEFGRMVTGSAKVREAQKLAKESKNLDAIGDVWSLHQTKLAFVFKQFRAGFLNILGEFGTVLSPIARQVGDYFLRWSQELRGGGLQARFKAAMDGFVEGLGFRDVPDLLKGIFGEPGKGDAGSIASWGKFAKGFAAGIRDVGEAIVASLKAISGGSSDPEVLGRWAARIMGFSVALRAASPAIDILKGLGAGILAVAQTILAAWGTLKVVRAIGALGAVGGAGAAVAGTVGLPIVIAGLAGIAALAVTIMNWDAIRSWFKGAFSSGTPDADKSPIEKPKADLKWWEMDPLLHRQSYDAGGDYRAMIRKAAFGDLADSVERLGSNVGRLGASIQMASVGTAKAFTGSSFGSASPSISGSMSPTGAGDPARQFGRSFFTPGFSPPAWMGTPRPGTGRDAARRASGGTLPPDSPVAPFKGSQTFDSMSPRIMGDLQRDFGLGKEDAAAILGNLGHESGGFRFLQELKPMVPGSRGGWGWAQWTGPRRRAFERYAAERGLDPKSYEANYGFLRHELKGDYAKTLERMKSTPGLGAKTRVFENGFERAGIKHYASREKWARRAMTISPETVAGLKPPQIAQDGRSGLGGSDLQPPASRGPCRRPRASRLGIPRHRPGLPMSVELPVGRDRPRRPRSSTSRTPSTGRRTLRSWRMPCSVGSRKPGTTGRTISRRT</sequence>
<evidence type="ECO:0000256" key="1">
    <source>
        <dbReference type="SAM" id="MobiDB-lite"/>
    </source>
</evidence>
<reference evidence="5 6" key="1">
    <citation type="submission" date="2020-04" db="EMBL/GenBank/DDBJ databases">
        <title>Enterovirga sp. isolate from soil.</title>
        <authorList>
            <person name="Chea S."/>
            <person name="Kim D.-U."/>
        </authorList>
    </citation>
    <scope>NUCLEOTIDE SEQUENCE [LARGE SCALE GENOMIC DNA]</scope>
    <source>
        <strain evidence="5 6">DB1703</strain>
    </source>
</reference>
<protein>
    <submittedName>
        <fullName evidence="5">Phage tail tape measure protein</fullName>
    </submittedName>
</protein>
<dbReference type="RefSeq" id="WP_171217888.1">
    <property type="nucleotide sequence ID" value="NZ_JABEPP010000002.1"/>
</dbReference>
<dbReference type="InterPro" id="IPR010090">
    <property type="entry name" value="Phage_tape_meas"/>
</dbReference>
<feature type="region of interest" description="Disordered" evidence="1">
    <location>
        <begin position="1002"/>
        <end position="1107"/>
    </location>
</feature>
<dbReference type="NCBIfam" id="TIGR01760">
    <property type="entry name" value="tape_meas_TP901"/>
    <property type="match status" value="1"/>
</dbReference>
<comment type="caution">
    <text evidence="5">The sequence shown here is derived from an EMBL/GenBank/DDBJ whole genome shotgun (WGS) entry which is preliminary data.</text>
</comment>